<dbReference type="Gene3D" id="2.130.10.10">
    <property type="entry name" value="YVTN repeat-like/Quinoprotein amine dehydrogenase"/>
    <property type="match status" value="2"/>
</dbReference>
<dbReference type="EMBL" id="BPUB01000002">
    <property type="protein sequence ID" value="GJG59923.1"/>
    <property type="molecule type" value="Genomic_DNA"/>
</dbReference>
<evidence type="ECO:0000313" key="2">
    <source>
        <dbReference type="EMBL" id="GJG59923.1"/>
    </source>
</evidence>
<comment type="caution">
    <text evidence="2">The sequence shown here is derived from an EMBL/GenBank/DDBJ whole genome shotgun (WGS) entry which is preliminary data.</text>
</comment>
<protein>
    <recommendedName>
        <fullName evidence="1">PorZ N-terminal beta-propeller domain-containing protein</fullName>
    </recommendedName>
</protein>
<proteinExistence type="predicted"/>
<dbReference type="InterPro" id="IPR015943">
    <property type="entry name" value="WD40/YVTN_repeat-like_dom_sf"/>
</dbReference>
<evidence type="ECO:0000259" key="1">
    <source>
        <dbReference type="Pfam" id="PF21544"/>
    </source>
</evidence>
<name>A0A9R1CC60_9BACT</name>
<dbReference type="AlphaFoldDB" id="A0A9R1CC60"/>
<keyword evidence="3" id="KW-1185">Reference proteome</keyword>
<dbReference type="Pfam" id="PF21544">
    <property type="entry name" value="PorZ_N_b_propeller"/>
    <property type="match status" value="1"/>
</dbReference>
<dbReference type="SUPFAM" id="SSF63829">
    <property type="entry name" value="Calcium-dependent phosphotriesterase"/>
    <property type="match status" value="2"/>
</dbReference>
<dbReference type="Proteomes" id="UP000825483">
    <property type="component" value="Unassembled WGS sequence"/>
</dbReference>
<gene>
    <name evidence="2" type="ORF">PRLR5076_27740</name>
</gene>
<organism evidence="2 3">
    <name type="scientific">Prevotella lacticifex</name>
    <dbReference type="NCBI Taxonomy" id="2854755"/>
    <lineage>
        <taxon>Bacteria</taxon>
        <taxon>Pseudomonadati</taxon>
        <taxon>Bacteroidota</taxon>
        <taxon>Bacteroidia</taxon>
        <taxon>Bacteroidales</taxon>
        <taxon>Prevotellaceae</taxon>
        <taxon>Prevotella</taxon>
    </lineage>
</organism>
<evidence type="ECO:0000313" key="3">
    <source>
        <dbReference type="Proteomes" id="UP000825483"/>
    </source>
</evidence>
<sequence>MACGSTAQAQVGTWKDYMAYYDVQDVKKGGSVLYVLASDNLYSYNEGDGSIQTYDKVNGLSDCGIAKIEWNRSVGKLIIVYSDYNIDMLDAKGNITNLSDFYSATISGDKTVNNIYMSGRFAYLSTGFGIVKVNMRDNEISDTYNLKFRVDYCYIDGNYIYAASSTNGLYRAALSDNLLDPGKWSRVGAYTPRSYTVDADLLATARSHRPDGPKANNFYSMKFKYGNLYTVGGRYNQTGDSQMPGTVQVLNPEDGEWTVYEDSIQDKSGHSYIDALCIDVDPTDHSHVMVGARTGLYEFRNGRYVRDWYCQNSDLQQAVGGSVNYTLVTSGAFDGSGNFWFANSQSTSQSLWEYTAGGKMVSHHKDQYMDTDHKFSFAHVHSMMFDKDNLLWFVSDYWATPYLVCYQPSTDATNVYKNYVNEDGTAVTVGGGARCVAEDLNGNIWVGTNAGPLFINAEDKTLSPDKMVFQQYKVPRNDGTNLADYLLSGVDVMCMAVDGGNRKWFGTNGNGVYLISADNNTQIHHFLSTNSGLLSDNVQSIAINPKTGEVFFGTDNGLCSYMSDATATVDKMDKNNTYAYPNPVKPGYNGPITITGLSYNADVKIVTSNGTLVAQGRSNGGSFVWYGTDLDGKRVASGVYMVMTTTESGDKGTVCKIVVVN</sequence>
<dbReference type="InterPro" id="IPR048954">
    <property type="entry name" value="PorZ_N"/>
</dbReference>
<feature type="domain" description="PorZ N-terminal beta-propeller" evidence="1">
    <location>
        <begin position="33"/>
        <end position="185"/>
    </location>
</feature>
<reference evidence="2" key="1">
    <citation type="journal article" date="2022" name="Int. J. Syst. Evol. Microbiol.">
        <title>Prevotella lacticifex sp. nov., isolated from the rumen of cows.</title>
        <authorList>
            <person name="Shinkai T."/>
            <person name="Ikeyama N."/>
            <person name="Kumagai M."/>
            <person name="Ohmori H."/>
            <person name="Sakamoto M."/>
            <person name="Ohkuma M."/>
            <person name="Mitsumori M."/>
        </authorList>
    </citation>
    <scope>NUCLEOTIDE SEQUENCE</scope>
    <source>
        <strain evidence="2">R5076</strain>
    </source>
</reference>
<accession>A0A9R1CC60</accession>